<protein>
    <submittedName>
        <fullName evidence="1">Uncharacterized protein</fullName>
    </submittedName>
</protein>
<evidence type="ECO:0000313" key="1">
    <source>
        <dbReference type="EMBL" id="MED6275202.1"/>
    </source>
</evidence>
<dbReference type="Proteomes" id="UP001352852">
    <property type="component" value="Unassembled WGS sequence"/>
</dbReference>
<name>A0ABU7DJA2_9TELE</name>
<comment type="caution">
    <text evidence="1">The sequence shown here is derived from an EMBL/GenBank/DDBJ whole genome shotgun (WGS) entry which is preliminary data.</text>
</comment>
<sequence>MYHNFSHMSVAVMKLHFKEREWTSWCLGPEMLREACLTVFADARRSTLADCCSISLPIKSPPQTDELHNFLGYT</sequence>
<evidence type="ECO:0000313" key="2">
    <source>
        <dbReference type="Proteomes" id="UP001352852"/>
    </source>
</evidence>
<keyword evidence="2" id="KW-1185">Reference proteome</keyword>
<dbReference type="EMBL" id="JAHUTJ010027209">
    <property type="protein sequence ID" value="MED6275202.1"/>
    <property type="molecule type" value="Genomic_DNA"/>
</dbReference>
<proteinExistence type="predicted"/>
<accession>A0ABU7DJA2</accession>
<organism evidence="1 2">
    <name type="scientific">Characodon lateralis</name>
    <dbReference type="NCBI Taxonomy" id="208331"/>
    <lineage>
        <taxon>Eukaryota</taxon>
        <taxon>Metazoa</taxon>
        <taxon>Chordata</taxon>
        <taxon>Craniata</taxon>
        <taxon>Vertebrata</taxon>
        <taxon>Euteleostomi</taxon>
        <taxon>Actinopterygii</taxon>
        <taxon>Neopterygii</taxon>
        <taxon>Teleostei</taxon>
        <taxon>Neoteleostei</taxon>
        <taxon>Acanthomorphata</taxon>
        <taxon>Ovalentaria</taxon>
        <taxon>Atherinomorphae</taxon>
        <taxon>Cyprinodontiformes</taxon>
        <taxon>Goodeidae</taxon>
        <taxon>Characodon</taxon>
    </lineage>
</organism>
<gene>
    <name evidence="1" type="ORF">CHARACLAT_024085</name>
</gene>
<reference evidence="1 2" key="1">
    <citation type="submission" date="2021-06" db="EMBL/GenBank/DDBJ databases">
        <authorList>
            <person name="Palmer J.M."/>
        </authorList>
    </citation>
    <scope>NUCLEOTIDE SEQUENCE [LARGE SCALE GENOMIC DNA]</scope>
    <source>
        <strain evidence="1 2">CL_MEX2019</strain>
        <tissue evidence="1">Muscle</tissue>
    </source>
</reference>